<gene>
    <name evidence="2" type="ORF">U9M48_020745</name>
</gene>
<proteinExistence type="predicted"/>
<accession>A0AAQ3TFR7</accession>
<sequence length="89" mass="9694">MRSILDTFQARGPARALAFPHPLAHILSSPRSTPARRRKKIPHPGSPLLHPTPPPAKRSTPATTAGRAWPGITALRCKGNLEREVEPLL</sequence>
<evidence type="ECO:0000256" key="1">
    <source>
        <dbReference type="SAM" id="MobiDB-lite"/>
    </source>
</evidence>
<dbReference type="Proteomes" id="UP001341281">
    <property type="component" value="Chromosome 04"/>
</dbReference>
<organism evidence="2 3">
    <name type="scientific">Paspalum notatum var. saurae</name>
    <dbReference type="NCBI Taxonomy" id="547442"/>
    <lineage>
        <taxon>Eukaryota</taxon>
        <taxon>Viridiplantae</taxon>
        <taxon>Streptophyta</taxon>
        <taxon>Embryophyta</taxon>
        <taxon>Tracheophyta</taxon>
        <taxon>Spermatophyta</taxon>
        <taxon>Magnoliopsida</taxon>
        <taxon>Liliopsida</taxon>
        <taxon>Poales</taxon>
        <taxon>Poaceae</taxon>
        <taxon>PACMAD clade</taxon>
        <taxon>Panicoideae</taxon>
        <taxon>Andropogonodae</taxon>
        <taxon>Paspaleae</taxon>
        <taxon>Paspalinae</taxon>
        <taxon>Paspalum</taxon>
    </lineage>
</organism>
<feature type="region of interest" description="Disordered" evidence="1">
    <location>
        <begin position="26"/>
        <end position="69"/>
    </location>
</feature>
<dbReference type="EMBL" id="CP144748">
    <property type="protein sequence ID" value="WVZ72256.1"/>
    <property type="molecule type" value="Genomic_DNA"/>
</dbReference>
<evidence type="ECO:0000313" key="2">
    <source>
        <dbReference type="EMBL" id="WVZ72256.1"/>
    </source>
</evidence>
<dbReference type="AlphaFoldDB" id="A0AAQ3TFR7"/>
<keyword evidence="3" id="KW-1185">Reference proteome</keyword>
<evidence type="ECO:0000313" key="3">
    <source>
        <dbReference type="Proteomes" id="UP001341281"/>
    </source>
</evidence>
<protein>
    <submittedName>
        <fullName evidence="2">Uncharacterized protein</fullName>
    </submittedName>
</protein>
<reference evidence="2 3" key="1">
    <citation type="submission" date="2024-02" db="EMBL/GenBank/DDBJ databases">
        <title>High-quality chromosome-scale genome assembly of Pensacola bahiagrass (Paspalum notatum Flugge var. saurae).</title>
        <authorList>
            <person name="Vega J.M."/>
            <person name="Podio M."/>
            <person name="Orjuela J."/>
            <person name="Siena L.A."/>
            <person name="Pessino S.C."/>
            <person name="Combes M.C."/>
            <person name="Mariac C."/>
            <person name="Albertini E."/>
            <person name="Pupilli F."/>
            <person name="Ortiz J.P.A."/>
            <person name="Leblanc O."/>
        </authorList>
    </citation>
    <scope>NUCLEOTIDE SEQUENCE [LARGE SCALE GENOMIC DNA]</scope>
    <source>
        <strain evidence="2">R1</strain>
        <tissue evidence="2">Leaf</tissue>
    </source>
</reference>
<name>A0AAQ3TFR7_PASNO</name>